<dbReference type="EMBL" id="CM020618">
    <property type="protein sequence ID" value="KAK1860089.1"/>
    <property type="molecule type" value="Genomic_DNA"/>
</dbReference>
<organism evidence="1 2">
    <name type="scientific">Pyropia yezoensis</name>
    <name type="common">Susabi-nori</name>
    <name type="synonym">Porphyra yezoensis</name>
    <dbReference type="NCBI Taxonomy" id="2788"/>
    <lineage>
        <taxon>Eukaryota</taxon>
        <taxon>Rhodophyta</taxon>
        <taxon>Bangiophyceae</taxon>
        <taxon>Bangiales</taxon>
        <taxon>Bangiaceae</taxon>
        <taxon>Pyropia</taxon>
    </lineage>
</organism>
<proteinExistence type="predicted"/>
<dbReference type="Proteomes" id="UP000798662">
    <property type="component" value="Chromosome 1"/>
</dbReference>
<evidence type="ECO:0000313" key="1">
    <source>
        <dbReference type="EMBL" id="KAK1860089.1"/>
    </source>
</evidence>
<gene>
    <name evidence="1" type="ORF">I4F81_002679</name>
</gene>
<comment type="caution">
    <text evidence="1">The sequence shown here is derived from an EMBL/GenBank/DDBJ whole genome shotgun (WGS) entry which is preliminary data.</text>
</comment>
<name>A0ACC3BQ36_PYRYE</name>
<evidence type="ECO:0000313" key="2">
    <source>
        <dbReference type="Proteomes" id="UP000798662"/>
    </source>
</evidence>
<keyword evidence="2" id="KW-1185">Reference proteome</keyword>
<reference evidence="1" key="1">
    <citation type="submission" date="2019-11" db="EMBL/GenBank/DDBJ databases">
        <title>Nori genome reveals adaptations in red seaweeds to the harsh intertidal environment.</title>
        <authorList>
            <person name="Wang D."/>
            <person name="Mao Y."/>
        </authorList>
    </citation>
    <scope>NUCLEOTIDE SEQUENCE</scope>
    <source>
        <tissue evidence="1">Gametophyte</tissue>
    </source>
</reference>
<sequence>MVSNSYARLPAEHAANAPAAAAGSGWRWRTAMVAAAVTAGAAVAVVTAVAASGPDAGLPRSQLNNQLVRLVQLLHAAALTGGVLVLPPKDCPSAVTAWLDVAALVRAVPDGSLTMPAFLTTPAGRSLVAAGAIRPAADGACGGGALAIGPGGAAGTVKVYPDWLVTRSEDDERPPKNGTCAAATAFEYVGVDSLTQPPLGSGRDVAGTAAVVAMPPMPLMGILMSAPWHYCGRRVRGWAGAWRAIRPHPTLAGAAAAYVAAAEPPLVAVHVRDLEDGGVPAVLAVTDGVAKEIHAALLARAAATGVPPRTVHVSHVGEAPARVRNALAARLAAAGGWQAAVVVMGCAQLPGCTLPPSAAASSCTARTCATATPDPAAAERVTEFLASRAPEGSDRDGGGVGGGVGMYEMAVWLAADYFIGVRASSMSVNAAMMRAAGGPGVGGDGLSRVRDMAGFQAFGPFYRGWTQHYWTNSWATTVAKDMRVNGTFPLPGGAVGVLVSEMVNM</sequence>
<accession>A0ACC3BQ36</accession>
<protein>
    <submittedName>
        <fullName evidence="1">Uncharacterized protein</fullName>
    </submittedName>
</protein>